<keyword evidence="3" id="KW-0269">Exonuclease</keyword>
<dbReference type="SUPFAM" id="SSF52113">
    <property type="entry name" value="BRCT domain"/>
    <property type="match status" value="1"/>
</dbReference>
<protein>
    <submittedName>
        <fullName evidence="6">DNA polymerase III subunit epsilon</fullName>
    </submittedName>
</protein>
<dbReference type="PANTHER" id="PTHR30231:SF4">
    <property type="entry name" value="PROTEIN NEN2"/>
    <property type="match status" value="1"/>
</dbReference>
<accession>A0ABS3ICK4</accession>
<evidence type="ECO:0000259" key="5">
    <source>
        <dbReference type="SMART" id="SM00479"/>
    </source>
</evidence>
<evidence type="ECO:0000256" key="4">
    <source>
        <dbReference type="SAM" id="MobiDB-lite"/>
    </source>
</evidence>
<name>A0ABS3ICK4_9MICO</name>
<dbReference type="Pfam" id="PF00929">
    <property type="entry name" value="RNase_T"/>
    <property type="match status" value="1"/>
</dbReference>
<dbReference type="InterPro" id="IPR029024">
    <property type="entry name" value="TerB-like"/>
</dbReference>
<evidence type="ECO:0000313" key="7">
    <source>
        <dbReference type="Proteomes" id="UP000664617"/>
    </source>
</evidence>
<gene>
    <name evidence="6" type="ORF">J0911_17205</name>
</gene>
<organism evidence="6 7">
    <name type="scientific">Myceligenerans salitolerans</name>
    <dbReference type="NCBI Taxonomy" id="1230528"/>
    <lineage>
        <taxon>Bacteria</taxon>
        <taxon>Bacillati</taxon>
        <taxon>Actinomycetota</taxon>
        <taxon>Actinomycetes</taxon>
        <taxon>Micrococcales</taxon>
        <taxon>Promicromonosporaceae</taxon>
        <taxon>Myceligenerans</taxon>
    </lineage>
</organism>
<feature type="region of interest" description="Disordered" evidence="4">
    <location>
        <begin position="317"/>
        <end position="373"/>
    </location>
</feature>
<feature type="compositionally biased region" description="Low complexity" evidence="4">
    <location>
        <begin position="340"/>
        <end position="352"/>
    </location>
</feature>
<dbReference type="EMBL" id="JAFMPK010000047">
    <property type="protein sequence ID" value="MBO0610765.1"/>
    <property type="molecule type" value="Genomic_DNA"/>
</dbReference>
<evidence type="ECO:0000313" key="6">
    <source>
        <dbReference type="EMBL" id="MBO0610765.1"/>
    </source>
</evidence>
<keyword evidence="7" id="KW-1185">Reference proteome</keyword>
<dbReference type="Gene3D" id="3.30.420.10">
    <property type="entry name" value="Ribonuclease H-like superfamily/Ribonuclease H"/>
    <property type="match status" value="1"/>
</dbReference>
<comment type="caution">
    <text evidence="6">The sequence shown here is derived from an EMBL/GenBank/DDBJ whole genome shotgun (WGS) entry which is preliminary data.</text>
</comment>
<dbReference type="InterPro" id="IPR001357">
    <property type="entry name" value="BRCT_dom"/>
</dbReference>
<feature type="domain" description="Exonuclease" evidence="5">
    <location>
        <begin position="3"/>
        <end position="170"/>
    </location>
</feature>
<dbReference type="Gene3D" id="3.40.50.10190">
    <property type="entry name" value="BRCT domain"/>
    <property type="match status" value="1"/>
</dbReference>
<dbReference type="Pfam" id="PF00533">
    <property type="entry name" value="BRCT"/>
    <property type="match status" value="1"/>
</dbReference>
<evidence type="ECO:0000256" key="2">
    <source>
        <dbReference type="ARBA" id="ARBA00022801"/>
    </source>
</evidence>
<dbReference type="InterPro" id="IPR013520">
    <property type="entry name" value="Ribonucl_H"/>
</dbReference>
<reference evidence="6 7" key="1">
    <citation type="submission" date="2021-03" db="EMBL/GenBank/DDBJ databases">
        <authorList>
            <person name="Xin L."/>
        </authorList>
    </citation>
    <scope>NUCLEOTIDE SEQUENCE [LARGE SCALE GENOMIC DNA]</scope>
    <source>
        <strain evidence="6 7">XHU 5031</strain>
    </source>
</reference>
<sequence>MSGYAVVDVETTGLIPEGHDRVVEIAVVQVAPDGVVEETWSTLINPGRDLGRQDIHGIRAADVRHAPPFGEIAGHVARLLRGRAFVAHNAQFDRRFVWHEFARQGLDVPLIEPTTLCTMRTGSLLSPRAPRSLAGSCDHHGVELRNAHEAMSDALAAAGLLRVFLDRGSRRTVPGWDDVVELALTTPWPEIPAGSVTSVARGVATTRDTHFLARLATVRNRPITTWVKEEYLELVDRALLDRYISAREHDQLGAYCAAAGIGRAEADALHREYLAALAGTAWADGVLTDEERADLRAVAAMLQVPAAEADRVLAEAHGTASDVRPGTMTDGGRGTASDAGRGTVSGTGRVVTPDIGRGTTADGEPGGVVARRPHLAPGDHIVFTGAMREPRDVWERRARAAGLVPHPAVTKKVRLVVAADPDSLSTKARKAEAYGITVVSEDGFDRMIGML</sequence>
<evidence type="ECO:0000256" key="1">
    <source>
        <dbReference type="ARBA" id="ARBA00022722"/>
    </source>
</evidence>
<reference evidence="7" key="2">
    <citation type="submission" date="2023-07" db="EMBL/GenBank/DDBJ databases">
        <title>Myceligenerans salitolerans sp. nov., a halotolerant actinomycete isolated from a salt lake in Xinjiang, China.</title>
        <authorList>
            <person name="Guan T."/>
        </authorList>
    </citation>
    <scope>NUCLEOTIDE SEQUENCE [LARGE SCALE GENOMIC DNA]</scope>
    <source>
        <strain evidence="7">XHU 5031</strain>
    </source>
</reference>
<dbReference type="SUPFAM" id="SSF158682">
    <property type="entry name" value="TerB-like"/>
    <property type="match status" value="1"/>
</dbReference>
<dbReference type="SMART" id="SM00479">
    <property type="entry name" value="EXOIII"/>
    <property type="match status" value="1"/>
</dbReference>
<dbReference type="CDD" id="cd06127">
    <property type="entry name" value="DEDDh"/>
    <property type="match status" value="1"/>
</dbReference>
<dbReference type="InterPro" id="IPR012337">
    <property type="entry name" value="RNaseH-like_sf"/>
</dbReference>
<dbReference type="PANTHER" id="PTHR30231">
    <property type="entry name" value="DNA POLYMERASE III SUBUNIT EPSILON"/>
    <property type="match status" value="1"/>
</dbReference>
<dbReference type="RefSeq" id="WP_207276671.1">
    <property type="nucleotide sequence ID" value="NZ_JAFMPK010000047.1"/>
</dbReference>
<dbReference type="InterPro" id="IPR036397">
    <property type="entry name" value="RNaseH_sf"/>
</dbReference>
<keyword evidence="1" id="KW-0540">Nuclease</keyword>
<evidence type="ECO:0000256" key="3">
    <source>
        <dbReference type="ARBA" id="ARBA00022839"/>
    </source>
</evidence>
<keyword evidence="2" id="KW-0378">Hydrolase</keyword>
<dbReference type="Proteomes" id="UP000664617">
    <property type="component" value="Unassembled WGS sequence"/>
</dbReference>
<dbReference type="SUPFAM" id="SSF53098">
    <property type="entry name" value="Ribonuclease H-like"/>
    <property type="match status" value="1"/>
</dbReference>
<proteinExistence type="predicted"/>
<dbReference type="InterPro" id="IPR036420">
    <property type="entry name" value="BRCT_dom_sf"/>
</dbReference>